<sequence length="279" mass="31838">MNNKILKSRLAAMNYYYRNYSFEYFLDSVSQNGLTQIELWTSPQHFWIEDTGYQNVSQIKKNVADHNLKIICLTPQQSNPNLYNLAAKSKHLRNGSIAYFKNLIDAAAELGVHMIALNSGWDFYDEDPKKAWERSVEMMKTVAEYAASCRIKIAVEALQPDESHLVNSIVDLKTYLDDVAENNVGVNIDLGAMARNRETILQYFTAFGSKVIHCHFVDGNPVGHRCWGEGERNPGDDFQVFNSNNYQGNFTFEFGQSEYFLNPAAVERKSLAFLSPFLK</sequence>
<dbReference type="InterPro" id="IPR036237">
    <property type="entry name" value="Xyl_isomerase-like_sf"/>
</dbReference>
<gene>
    <name evidence="2" type="ORF">DK873_03040</name>
</gene>
<reference evidence="2 3" key="1">
    <citation type="submission" date="2018-05" db="EMBL/GenBank/DDBJ databases">
        <title>Reference genomes for bee gut microbiota database.</title>
        <authorList>
            <person name="Ellegaard K.M."/>
        </authorList>
    </citation>
    <scope>NUCLEOTIDE SEQUENCE [LARGE SCALE GENOMIC DNA]</scope>
    <source>
        <strain evidence="2 3">ESL0184</strain>
    </source>
</reference>
<dbReference type="EMBL" id="QGLG01000002">
    <property type="protein sequence ID" value="PXY84146.1"/>
    <property type="molecule type" value="Genomic_DNA"/>
</dbReference>
<comment type="caution">
    <text evidence="2">The sequence shown here is derived from an EMBL/GenBank/DDBJ whole genome shotgun (WGS) entry which is preliminary data.</text>
</comment>
<dbReference type="Pfam" id="PF01261">
    <property type="entry name" value="AP_endonuc_2"/>
    <property type="match status" value="1"/>
</dbReference>
<accession>A0ABX5N2Z1</accession>
<organism evidence="2 3">
    <name type="scientific">Lactobacillus melliventris</name>
    <dbReference type="NCBI Taxonomy" id="1218507"/>
    <lineage>
        <taxon>Bacteria</taxon>
        <taxon>Bacillati</taxon>
        <taxon>Bacillota</taxon>
        <taxon>Bacilli</taxon>
        <taxon>Lactobacillales</taxon>
        <taxon>Lactobacillaceae</taxon>
        <taxon>Lactobacillus</taxon>
    </lineage>
</organism>
<dbReference type="Gene3D" id="3.20.20.150">
    <property type="entry name" value="Divalent-metal-dependent TIM barrel enzymes"/>
    <property type="match status" value="1"/>
</dbReference>
<proteinExistence type="predicted"/>
<dbReference type="RefSeq" id="WP_110445766.1">
    <property type="nucleotide sequence ID" value="NZ_QGLG01000002.1"/>
</dbReference>
<feature type="domain" description="Xylose isomerase-like TIM barrel" evidence="1">
    <location>
        <begin position="27"/>
        <end position="274"/>
    </location>
</feature>
<keyword evidence="3" id="KW-1185">Reference proteome</keyword>
<dbReference type="InterPro" id="IPR013022">
    <property type="entry name" value="Xyl_isomerase-like_TIM-brl"/>
</dbReference>
<evidence type="ECO:0000259" key="1">
    <source>
        <dbReference type="Pfam" id="PF01261"/>
    </source>
</evidence>
<dbReference type="Proteomes" id="UP000247698">
    <property type="component" value="Unassembled WGS sequence"/>
</dbReference>
<evidence type="ECO:0000313" key="3">
    <source>
        <dbReference type="Proteomes" id="UP000247698"/>
    </source>
</evidence>
<name>A0ABX5N2Z1_9LACO</name>
<protein>
    <submittedName>
        <fullName evidence="2">Endonuclease</fullName>
    </submittedName>
</protein>
<dbReference type="InterPro" id="IPR050312">
    <property type="entry name" value="IolE/XylAMocC-like"/>
</dbReference>
<dbReference type="PANTHER" id="PTHR12110">
    <property type="entry name" value="HYDROXYPYRUVATE ISOMERASE"/>
    <property type="match status" value="1"/>
</dbReference>
<keyword evidence="2" id="KW-0378">Hydrolase</keyword>
<keyword evidence="2" id="KW-0255">Endonuclease</keyword>
<dbReference type="SUPFAM" id="SSF51658">
    <property type="entry name" value="Xylose isomerase-like"/>
    <property type="match status" value="1"/>
</dbReference>
<dbReference type="GO" id="GO:0004519">
    <property type="term" value="F:endonuclease activity"/>
    <property type="evidence" value="ECO:0007669"/>
    <property type="project" value="UniProtKB-KW"/>
</dbReference>
<evidence type="ECO:0000313" key="2">
    <source>
        <dbReference type="EMBL" id="PXY84146.1"/>
    </source>
</evidence>
<keyword evidence="2" id="KW-0540">Nuclease</keyword>